<dbReference type="SUPFAM" id="SSF53067">
    <property type="entry name" value="Actin-like ATPase domain"/>
    <property type="match status" value="1"/>
</dbReference>
<accession>A0A0G0Z8J2</accession>
<comment type="caution">
    <text evidence="1">The sequence shown here is derived from an EMBL/GenBank/DDBJ whole genome shotgun (WGS) entry which is preliminary data.</text>
</comment>
<name>A0A0G0Z8J2_UNCC2</name>
<organism evidence="1 2">
    <name type="scientific">candidate division CPR2 bacterium GW2011_GWC1_41_48</name>
    <dbReference type="NCBI Taxonomy" id="1618344"/>
    <lineage>
        <taxon>Bacteria</taxon>
        <taxon>Bacteria division CPR2</taxon>
    </lineage>
</organism>
<dbReference type="PANTHER" id="PTHR18964:SF165">
    <property type="entry name" value="BETA-GLUCOSIDE KINASE"/>
    <property type="match status" value="1"/>
</dbReference>
<protein>
    <submittedName>
        <fullName evidence="1">ROK family protein</fullName>
    </submittedName>
</protein>
<dbReference type="CDD" id="cd23763">
    <property type="entry name" value="ASKHA_ATPase_ROK"/>
    <property type="match status" value="1"/>
</dbReference>
<dbReference type="InterPro" id="IPR000600">
    <property type="entry name" value="ROK"/>
</dbReference>
<dbReference type="InterPro" id="IPR043129">
    <property type="entry name" value="ATPase_NBD"/>
</dbReference>
<dbReference type="Proteomes" id="UP000033869">
    <property type="component" value="Unassembled WGS sequence"/>
</dbReference>
<evidence type="ECO:0000313" key="1">
    <source>
        <dbReference type="EMBL" id="KKS09368.1"/>
    </source>
</evidence>
<dbReference type="Gene3D" id="3.30.420.40">
    <property type="match status" value="3"/>
</dbReference>
<reference evidence="1 2" key="1">
    <citation type="journal article" date="2015" name="Nature">
        <title>rRNA introns, odd ribosomes, and small enigmatic genomes across a large radiation of phyla.</title>
        <authorList>
            <person name="Brown C.T."/>
            <person name="Hug L.A."/>
            <person name="Thomas B.C."/>
            <person name="Sharon I."/>
            <person name="Castelle C.J."/>
            <person name="Singh A."/>
            <person name="Wilkins M.J."/>
            <person name="Williams K.H."/>
            <person name="Banfield J.F."/>
        </authorList>
    </citation>
    <scope>NUCLEOTIDE SEQUENCE [LARGE SCALE GENOMIC DNA]</scope>
</reference>
<dbReference type="EMBL" id="LCBL01000002">
    <property type="protein sequence ID" value="KKS09368.1"/>
    <property type="molecule type" value="Genomic_DNA"/>
</dbReference>
<proteinExistence type="predicted"/>
<sequence length="262" mass="28307">MSANVLAIDIDGMNIVYGIVSPDGKVLEEDVLRLENGEASEVVRQVKFLIKSYKPKVEAVGIGFPGIVNPDSGEIIFDERSQKYEVDWDEDIPIAIDNDANLAALAEAWVGETQDVSNFIFIVLGESIDSGIFLEGHLYRGSHYSSGEISEVITSNKSLDCISGHNFPGEFSESDKSTLSFVCEQLSQGIQSIAAVVDPTVIIIGGSRGIKIWPLMEDELKEKIKHLNILVQPSALGPRASLIGAAKMALDEVGKKSAKSAQ</sequence>
<evidence type="ECO:0000313" key="2">
    <source>
        <dbReference type="Proteomes" id="UP000033869"/>
    </source>
</evidence>
<dbReference type="Pfam" id="PF00480">
    <property type="entry name" value="ROK"/>
    <property type="match status" value="1"/>
</dbReference>
<gene>
    <name evidence="1" type="ORF">UU65_C0002G0146</name>
</gene>
<dbReference type="PANTHER" id="PTHR18964">
    <property type="entry name" value="ROK (REPRESSOR, ORF, KINASE) FAMILY"/>
    <property type="match status" value="1"/>
</dbReference>
<dbReference type="AlphaFoldDB" id="A0A0G0Z8J2"/>